<dbReference type="Proteomes" id="UP000559598">
    <property type="component" value="Unassembled WGS sequence"/>
</dbReference>
<accession>A0A840E0C4</accession>
<name>A0A840E0C4_9BACL</name>
<sequence length="406" mass="46150">MKVLYERCCGVDVHKKSITACTITPEGKEIRTFGTVTDELLEFVNWLKEKGVTHVAMESTSVYWKPLYNLLELEQIETLVVNAQHIKAVPGRKTDMKDAEWIANLLRHGLLKGSYIPDRAQRELRELVRYRRSLIEERARELNRIQKVLEGANIKLSSVVSDINGASARKMIRALIEGKNDPTVIAQLAKGKLKQKVEELQRALRGVIGPHQRMMLAEQWRHVEYLDEAIARLDQEIEERTRPFEEALELLDTIPGVGRQSAEQILAEIGTDMSRFASASHLASWAGMAPGNYESAGKRLSSRTRKGNKKLRACLVECARAAARKKDTYLSAKYHRIAARRGANRASMAVGRTILEIIYYLLTRKEPYKELGADYWDRQREAKIVRQTVKKLEGLGYEVKVEKVGA</sequence>
<feature type="domain" description="Transposase IS116/IS110/IS902 C-terminal" evidence="2">
    <location>
        <begin position="249"/>
        <end position="334"/>
    </location>
</feature>
<dbReference type="GO" id="GO:0003677">
    <property type="term" value="F:DNA binding"/>
    <property type="evidence" value="ECO:0007669"/>
    <property type="project" value="InterPro"/>
</dbReference>
<feature type="domain" description="Transposase IS110-like N-terminal" evidence="1">
    <location>
        <begin position="9"/>
        <end position="152"/>
    </location>
</feature>
<proteinExistence type="predicted"/>
<dbReference type="PANTHER" id="PTHR33055:SF15">
    <property type="entry name" value="TRANSPOSASE-RELATED"/>
    <property type="match status" value="1"/>
</dbReference>
<dbReference type="RefSeq" id="WP_183186125.1">
    <property type="nucleotide sequence ID" value="NZ_BMNP01000060.1"/>
</dbReference>
<dbReference type="InterPro" id="IPR002525">
    <property type="entry name" value="Transp_IS110-like_N"/>
</dbReference>
<dbReference type="InterPro" id="IPR047650">
    <property type="entry name" value="Transpos_IS110"/>
</dbReference>
<evidence type="ECO:0000313" key="4">
    <source>
        <dbReference type="Proteomes" id="UP000559598"/>
    </source>
</evidence>
<dbReference type="AlphaFoldDB" id="A0A840E0C4"/>
<dbReference type="Pfam" id="PF01548">
    <property type="entry name" value="DEDD_Tnp_IS110"/>
    <property type="match status" value="1"/>
</dbReference>
<dbReference type="NCBIfam" id="NF033542">
    <property type="entry name" value="transpos_IS110"/>
    <property type="match status" value="1"/>
</dbReference>
<protein>
    <submittedName>
        <fullName evidence="3">Transposase</fullName>
    </submittedName>
</protein>
<dbReference type="GO" id="GO:0006313">
    <property type="term" value="P:DNA transposition"/>
    <property type="evidence" value="ECO:0007669"/>
    <property type="project" value="InterPro"/>
</dbReference>
<evidence type="ECO:0000259" key="1">
    <source>
        <dbReference type="Pfam" id="PF01548"/>
    </source>
</evidence>
<dbReference type="EMBL" id="JACIDE010000045">
    <property type="protein sequence ID" value="MBB4075668.1"/>
    <property type="molecule type" value="Genomic_DNA"/>
</dbReference>
<reference evidence="3 4" key="1">
    <citation type="submission" date="2020-08" db="EMBL/GenBank/DDBJ databases">
        <title>Genomic Encyclopedia of Type Strains, Phase IV (KMG-IV): sequencing the most valuable type-strain genomes for metagenomic binning, comparative biology and taxonomic classification.</title>
        <authorList>
            <person name="Goeker M."/>
        </authorList>
    </citation>
    <scope>NUCLEOTIDE SEQUENCE [LARGE SCALE GENOMIC DNA]</scope>
    <source>
        <strain evidence="3 4">DSM 17075</strain>
    </source>
</reference>
<dbReference type="GO" id="GO:0004803">
    <property type="term" value="F:transposase activity"/>
    <property type="evidence" value="ECO:0007669"/>
    <property type="project" value="InterPro"/>
</dbReference>
<dbReference type="PANTHER" id="PTHR33055">
    <property type="entry name" value="TRANSPOSASE FOR INSERTION SEQUENCE ELEMENT IS1111A"/>
    <property type="match status" value="1"/>
</dbReference>
<dbReference type="InterPro" id="IPR003346">
    <property type="entry name" value="Transposase_20"/>
</dbReference>
<comment type="caution">
    <text evidence="3">The sequence shown here is derived from an EMBL/GenBank/DDBJ whole genome shotgun (WGS) entry which is preliminary data.</text>
</comment>
<dbReference type="Pfam" id="PF02371">
    <property type="entry name" value="Transposase_20"/>
    <property type="match status" value="1"/>
</dbReference>
<organism evidence="3 4">
    <name type="scientific">Anoxybacteroides voinovskiense</name>
    <dbReference type="NCBI Taxonomy" id="230470"/>
    <lineage>
        <taxon>Bacteria</taxon>
        <taxon>Bacillati</taxon>
        <taxon>Bacillota</taxon>
        <taxon>Bacilli</taxon>
        <taxon>Bacillales</taxon>
        <taxon>Anoxybacillaceae</taxon>
        <taxon>Anoxybacteroides</taxon>
    </lineage>
</organism>
<evidence type="ECO:0000313" key="3">
    <source>
        <dbReference type="EMBL" id="MBB4075668.1"/>
    </source>
</evidence>
<keyword evidence="4" id="KW-1185">Reference proteome</keyword>
<gene>
    <name evidence="3" type="ORF">GGR02_003522</name>
</gene>
<evidence type="ECO:0000259" key="2">
    <source>
        <dbReference type="Pfam" id="PF02371"/>
    </source>
</evidence>